<reference evidence="13 14" key="1">
    <citation type="submission" date="2016-10" db="EMBL/GenBank/DDBJ databases">
        <authorList>
            <person name="de Groot N.N."/>
        </authorList>
    </citation>
    <scope>NUCLEOTIDE SEQUENCE [LARGE SCALE GENOMIC DNA]</scope>
    <source>
        <strain evidence="13 14">DSM 11443</strain>
    </source>
</reference>
<dbReference type="EC" id="3.5.1.108" evidence="4 12"/>
<evidence type="ECO:0000313" key="13">
    <source>
        <dbReference type="EMBL" id="SFE28690.1"/>
    </source>
</evidence>
<dbReference type="GO" id="GO:0103117">
    <property type="term" value="F:UDP-3-O-acyl-N-acetylglucosamine deacetylase activity"/>
    <property type="evidence" value="ECO:0007669"/>
    <property type="project" value="UniProtKB-UniRule"/>
</dbReference>
<comment type="function">
    <text evidence="2 12">Catalyzes the hydrolysis of UDP-3-O-myristoyl-N-acetylglucosamine to form UDP-3-O-myristoylglucosamine and acetate, the committed step in lipid A biosynthesis.</text>
</comment>
<evidence type="ECO:0000256" key="8">
    <source>
        <dbReference type="ARBA" id="ARBA00022801"/>
    </source>
</evidence>
<evidence type="ECO:0000256" key="1">
    <source>
        <dbReference type="ARBA" id="ARBA00001947"/>
    </source>
</evidence>
<keyword evidence="7 12" id="KW-0479">Metal-binding</keyword>
<proteinExistence type="inferred from homology"/>
<dbReference type="PANTHER" id="PTHR33694">
    <property type="entry name" value="UDP-3-O-ACYL-N-ACETYLGLUCOSAMINE DEACETYLASE 1, MITOCHONDRIAL-RELATED"/>
    <property type="match status" value="1"/>
</dbReference>
<evidence type="ECO:0000256" key="10">
    <source>
        <dbReference type="ARBA" id="ARBA00023098"/>
    </source>
</evidence>
<comment type="pathway">
    <text evidence="3 12">Glycolipid biosynthesis; lipid IV(A) biosynthesis; lipid IV(A) from (3R)-3-hydroxytetradecanoyl-[acyl-carrier-protein] and UDP-N-acetyl-alpha-D-glucosamine: step 2/6.</text>
</comment>
<keyword evidence="5 12" id="KW-0444">Lipid biosynthesis</keyword>
<dbReference type="Gene3D" id="3.30.230.20">
    <property type="entry name" value="lpxc deacetylase, domain 1"/>
    <property type="match status" value="1"/>
</dbReference>
<feature type="active site" description="Proton donor" evidence="12">
    <location>
        <position position="263"/>
    </location>
</feature>
<evidence type="ECO:0000256" key="12">
    <source>
        <dbReference type="HAMAP-Rule" id="MF_00388"/>
    </source>
</evidence>
<evidence type="ECO:0000256" key="7">
    <source>
        <dbReference type="ARBA" id="ARBA00022723"/>
    </source>
</evidence>
<dbReference type="InterPro" id="IPR020568">
    <property type="entry name" value="Ribosomal_Su5_D2-typ_SF"/>
</dbReference>
<evidence type="ECO:0000256" key="5">
    <source>
        <dbReference type="ARBA" id="ARBA00022516"/>
    </source>
</evidence>
<dbReference type="UniPathway" id="UPA00359">
    <property type="reaction ID" value="UER00478"/>
</dbReference>
<dbReference type="AlphaFoldDB" id="A0A1I1ZED4"/>
<dbReference type="Proteomes" id="UP000198977">
    <property type="component" value="Unassembled WGS sequence"/>
</dbReference>
<dbReference type="GO" id="GO:0046872">
    <property type="term" value="F:metal ion binding"/>
    <property type="evidence" value="ECO:0007669"/>
    <property type="project" value="UniProtKB-KW"/>
</dbReference>
<dbReference type="HAMAP" id="MF_00388">
    <property type="entry name" value="LpxC"/>
    <property type="match status" value="1"/>
</dbReference>
<dbReference type="OrthoDB" id="9802746at2"/>
<dbReference type="EMBL" id="FOMW01000006">
    <property type="protein sequence ID" value="SFE28690.1"/>
    <property type="molecule type" value="Genomic_DNA"/>
</dbReference>
<dbReference type="InterPro" id="IPR015870">
    <property type="entry name" value="UDP-acyl_N-AcGlcN_deAcase_N"/>
</dbReference>
<protein>
    <recommendedName>
        <fullName evidence="4 12">UDP-3-O-acyl-N-acetylglucosamine deacetylase</fullName>
        <shortName evidence="12">UDP-3-O-acyl-GlcNAc deacetylase</shortName>
        <ecNumber evidence="4 12">3.5.1.108</ecNumber>
    </recommendedName>
    <alternativeName>
        <fullName evidence="12">UDP-3-O-[R-3-hydroxymyristoyl]-N-acetylglucosamine deacetylase</fullName>
    </alternativeName>
</protein>
<feature type="binding site" evidence="12">
    <location>
        <position position="78"/>
    </location>
    <ligand>
        <name>Zn(2+)</name>
        <dbReference type="ChEBI" id="CHEBI:29105"/>
    </ligand>
</feature>
<feature type="binding site" evidence="12">
    <location>
        <position position="236"/>
    </location>
    <ligand>
        <name>Zn(2+)</name>
        <dbReference type="ChEBI" id="CHEBI:29105"/>
    </ligand>
</feature>
<dbReference type="Pfam" id="PF03331">
    <property type="entry name" value="LpxC"/>
    <property type="match status" value="1"/>
</dbReference>
<dbReference type="NCBIfam" id="TIGR00325">
    <property type="entry name" value="lpxC"/>
    <property type="match status" value="1"/>
</dbReference>
<dbReference type="InterPro" id="IPR004463">
    <property type="entry name" value="UDP-acyl_GlcNac_deAcase"/>
</dbReference>
<organism evidence="13 14">
    <name type="scientific">Sulfitobacter brevis</name>
    <dbReference type="NCBI Taxonomy" id="74348"/>
    <lineage>
        <taxon>Bacteria</taxon>
        <taxon>Pseudomonadati</taxon>
        <taxon>Pseudomonadota</taxon>
        <taxon>Alphaproteobacteria</taxon>
        <taxon>Rhodobacterales</taxon>
        <taxon>Roseobacteraceae</taxon>
        <taxon>Sulfitobacter</taxon>
    </lineage>
</organism>
<comment type="cofactor">
    <cofactor evidence="1 12">
        <name>Zn(2+)</name>
        <dbReference type="ChEBI" id="CHEBI:29105"/>
    </cofactor>
</comment>
<keyword evidence="14" id="KW-1185">Reference proteome</keyword>
<comment type="similarity">
    <text evidence="12">Belongs to the LpxC family.</text>
</comment>
<dbReference type="STRING" id="74348.SAMN04488523_10697"/>
<sequence>MQTTIKTPISFTGKGLHSGTPATVTVRPAGVHHGIWFSRSDVAVGDRLIPARWDAVNRSPLCTKLENQTGLSVSTVEHLMAALAGCGIHNALIEIDGPEVPILDGSSLPFVRGFMQRGLRRLDAPVMAFEVLKPVTVTDGDASATLSPADTLRIDFEIDFADAAIGHQSKSLVMNNGSFARELSDSRTFCRQADVDAMQANGLALGGAPGVNAVVFDGDHVSSPGGLRHADEPVRHKMLDALGDLALAGAPLLGHYKGIRAGHSLTNTLLRKLFATPGAVRMVTCDADIAVRLPGYGLAWDEVPQVA</sequence>
<evidence type="ECO:0000313" key="14">
    <source>
        <dbReference type="Proteomes" id="UP000198977"/>
    </source>
</evidence>
<dbReference type="Gene3D" id="3.30.1700.10">
    <property type="entry name" value="lpxc deacetylase, domain 2"/>
    <property type="match status" value="1"/>
</dbReference>
<evidence type="ECO:0000256" key="2">
    <source>
        <dbReference type="ARBA" id="ARBA00002923"/>
    </source>
</evidence>
<dbReference type="GO" id="GO:0009245">
    <property type="term" value="P:lipid A biosynthetic process"/>
    <property type="evidence" value="ECO:0007669"/>
    <property type="project" value="UniProtKB-UniRule"/>
</dbReference>
<gene>
    <name evidence="12" type="primary">lpxC</name>
    <name evidence="13" type="ORF">SAMN04488523_10697</name>
</gene>
<dbReference type="GO" id="GO:0016020">
    <property type="term" value="C:membrane"/>
    <property type="evidence" value="ECO:0007669"/>
    <property type="project" value="GOC"/>
</dbReference>
<keyword evidence="6 12" id="KW-0441">Lipid A biosynthesis</keyword>
<evidence type="ECO:0000256" key="9">
    <source>
        <dbReference type="ARBA" id="ARBA00022833"/>
    </source>
</evidence>
<evidence type="ECO:0000256" key="3">
    <source>
        <dbReference type="ARBA" id="ARBA00005002"/>
    </source>
</evidence>
<evidence type="ECO:0000256" key="4">
    <source>
        <dbReference type="ARBA" id="ARBA00012745"/>
    </source>
</evidence>
<dbReference type="SUPFAM" id="SSF54211">
    <property type="entry name" value="Ribosomal protein S5 domain 2-like"/>
    <property type="match status" value="2"/>
</dbReference>
<dbReference type="RefSeq" id="WP_093923662.1">
    <property type="nucleotide sequence ID" value="NZ_FOMW01000006.1"/>
</dbReference>
<evidence type="ECO:0000256" key="11">
    <source>
        <dbReference type="ARBA" id="ARBA00024535"/>
    </source>
</evidence>
<keyword evidence="10 12" id="KW-0443">Lipid metabolism</keyword>
<keyword evidence="9 12" id="KW-0862">Zinc</keyword>
<dbReference type="InterPro" id="IPR011334">
    <property type="entry name" value="UDP-acyl_GlcNac_deAcase_C"/>
</dbReference>
<evidence type="ECO:0000256" key="6">
    <source>
        <dbReference type="ARBA" id="ARBA00022556"/>
    </source>
</evidence>
<accession>A0A1I1ZED4</accession>
<comment type="catalytic activity">
    <reaction evidence="11 12">
        <text>a UDP-3-O-[(3R)-3-hydroxyacyl]-N-acetyl-alpha-D-glucosamine + H2O = a UDP-3-O-[(3R)-3-hydroxyacyl]-alpha-D-glucosamine + acetate</text>
        <dbReference type="Rhea" id="RHEA:67816"/>
        <dbReference type="ChEBI" id="CHEBI:15377"/>
        <dbReference type="ChEBI" id="CHEBI:30089"/>
        <dbReference type="ChEBI" id="CHEBI:137740"/>
        <dbReference type="ChEBI" id="CHEBI:173225"/>
        <dbReference type="EC" id="3.5.1.108"/>
    </reaction>
</comment>
<name>A0A1I1ZED4_9RHOB</name>
<keyword evidence="8 12" id="KW-0378">Hydrolase</keyword>
<dbReference type="PANTHER" id="PTHR33694:SF1">
    <property type="entry name" value="UDP-3-O-ACYL-N-ACETYLGLUCOSAMINE DEACETYLASE 1, MITOCHONDRIAL-RELATED"/>
    <property type="match status" value="1"/>
</dbReference>
<feature type="binding site" evidence="12">
    <location>
        <position position="240"/>
    </location>
    <ligand>
        <name>Zn(2+)</name>
        <dbReference type="ChEBI" id="CHEBI:29105"/>
    </ligand>
</feature>